<organism evidence="1 2">
    <name type="scientific">Actinoalloteichus hoggarensis</name>
    <dbReference type="NCBI Taxonomy" id="1470176"/>
    <lineage>
        <taxon>Bacteria</taxon>
        <taxon>Bacillati</taxon>
        <taxon>Actinomycetota</taxon>
        <taxon>Actinomycetes</taxon>
        <taxon>Pseudonocardiales</taxon>
        <taxon>Pseudonocardiaceae</taxon>
        <taxon>Actinoalloteichus</taxon>
    </lineage>
</organism>
<dbReference type="SUPFAM" id="SSF48452">
    <property type="entry name" value="TPR-like"/>
    <property type="match status" value="1"/>
</dbReference>
<keyword evidence="2" id="KW-1185">Reference proteome</keyword>
<gene>
    <name evidence="1" type="primary">afsR5</name>
    <name evidence="1" type="ORF">AHOG_09705</name>
</gene>
<dbReference type="KEGG" id="ahg:AHOG_09705"/>
<dbReference type="InterPro" id="IPR011990">
    <property type="entry name" value="TPR-like_helical_dom_sf"/>
</dbReference>
<dbReference type="Proteomes" id="UP000204221">
    <property type="component" value="Chromosome"/>
</dbReference>
<proteinExistence type="predicted"/>
<sequence length="431" mass="47088">MVDDRGAAARGETGRTAVDGVDREQRTAWRRLAVLPGPIAPGLAAAVLGADVDDARRLLDALADRALVDRAEDGRYDLGEAQRSRAAEAAEIEKAEERLLARRATDWFVHSAVNANRAVTHASDHTLVPAAPVDGVTPEVFASTEAGRAWCETWSPDLVSWVRFASAAGLDRRAWELPVAWWDYLFLAKPWVIWRTAAKAALRTARAAEDLVGQGWMLHALGVIAIEETDWDRAADYLDEALRIRAEAGHDRELGWTLAAVSRAALDRNTIEGAPLDARLVLDRLDEAERAFTTSDCVDGLSHVWSYRAQVLHHLGREDEAVTAQLHAAELADQVDAPVLSAFTLSRMAEMRLALGDFDDAVTMADAAAHLAQRIGWLWCVVNARTTEGTAHVASGRTAEARRSWEAALTVALRLSDVRAEALERRLAELG</sequence>
<dbReference type="OrthoDB" id="3482507at2"/>
<dbReference type="EMBL" id="CP022521">
    <property type="protein sequence ID" value="ASO19585.1"/>
    <property type="molecule type" value="Genomic_DNA"/>
</dbReference>
<dbReference type="InterPro" id="IPR019734">
    <property type="entry name" value="TPR_rpt"/>
</dbReference>
<dbReference type="Gene3D" id="1.25.40.10">
    <property type="entry name" value="Tetratricopeptide repeat domain"/>
    <property type="match status" value="1"/>
</dbReference>
<dbReference type="SMART" id="SM00028">
    <property type="entry name" value="TPR"/>
    <property type="match status" value="4"/>
</dbReference>
<accession>A0A221W1B0</accession>
<dbReference type="RefSeq" id="WP_093941066.1">
    <property type="nucleotide sequence ID" value="NZ_CP022521.1"/>
</dbReference>
<reference evidence="1 2" key="1">
    <citation type="submission" date="2017-07" db="EMBL/GenBank/DDBJ databases">
        <title>Complete genome sequence of Actinoalloteichus hoggarensis DSM 45943, type strain of Actinoalloteichus hoggarensis.</title>
        <authorList>
            <person name="Ruckert C."/>
            <person name="Nouioui I."/>
            <person name="Willmese J."/>
            <person name="van Wezel G."/>
            <person name="Klenk H.-P."/>
            <person name="Kalinowski J."/>
            <person name="Zotchev S.B."/>
        </authorList>
    </citation>
    <scope>NUCLEOTIDE SEQUENCE [LARGE SCALE GENOMIC DNA]</scope>
    <source>
        <strain evidence="1 2">DSM 45943</strain>
    </source>
</reference>
<name>A0A221W1B0_9PSEU</name>
<evidence type="ECO:0000313" key="1">
    <source>
        <dbReference type="EMBL" id="ASO19585.1"/>
    </source>
</evidence>
<dbReference type="AlphaFoldDB" id="A0A221W1B0"/>
<evidence type="ECO:0000313" key="2">
    <source>
        <dbReference type="Proteomes" id="UP000204221"/>
    </source>
</evidence>
<protein>
    <submittedName>
        <fullName evidence="1">Regulatory protein AfsR</fullName>
    </submittedName>
</protein>